<keyword evidence="1" id="KW-0732">Signal</keyword>
<name>A0A563DI44_9FLAO</name>
<feature type="signal peptide" evidence="1">
    <location>
        <begin position="1"/>
        <end position="21"/>
    </location>
</feature>
<dbReference type="EMBL" id="SELH01000013">
    <property type="protein sequence ID" value="TWP29691.1"/>
    <property type="molecule type" value="Genomic_DNA"/>
</dbReference>
<evidence type="ECO:0008006" key="4">
    <source>
        <dbReference type="Google" id="ProtNLM"/>
    </source>
</evidence>
<feature type="chain" id="PRO_5021760585" description="Lipoprotein" evidence="1">
    <location>
        <begin position="22"/>
        <end position="184"/>
    </location>
</feature>
<dbReference type="AlphaFoldDB" id="A0A563DI44"/>
<evidence type="ECO:0000256" key="1">
    <source>
        <dbReference type="SAM" id="SignalP"/>
    </source>
</evidence>
<comment type="caution">
    <text evidence="2">The sequence shown here is derived from an EMBL/GenBank/DDBJ whole genome shotgun (WGS) entry which is preliminary data.</text>
</comment>
<dbReference type="Proteomes" id="UP000319499">
    <property type="component" value="Unassembled WGS sequence"/>
</dbReference>
<reference evidence="2 3" key="1">
    <citation type="submission" date="2019-02" db="EMBL/GenBank/DDBJ databases">
        <title>Apibacter muscae sp. nov.: a novel member of the house fly microbiota.</title>
        <authorList>
            <person name="Park R."/>
        </authorList>
    </citation>
    <scope>NUCLEOTIDE SEQUENCE [LARGE SCALE GENOMIC DNA]</scope>
    <source>
        <strain evidence="2 3">AL1</strain>
    </source>
</reference>
<evidence type="ECO:0000313" key="2">
    <source>
        <dbReference type="EMBL" id="TWP29691.1"/>
    </source>
</evidence>
<evidence type="ECO:0000313" key="3">
    <source>
        <dbReference type="Proteomes" id="UP000319499"/>
    </source>
</evidence>
<organism evidence="2 3">
    <name type="scientific">Apibacter muscae</name>
    <dbReference type="NCBI Taxonomy" id="2509004"/>
    <lineage>
        <taxon>Bacteria</taxon>
        <taxon>Pseudomonadati</taxon>
        <taxon>Bacteroidota</taxon>
        <taxon>Flavobacteriia</taxon>
        <taxon>Flavobacteriales</taxon>
        <taxon>Weeksellaceae</taxon>
        <taxon>Apibacter</taxon>
    </lineage>
</organism>
<dbReference type="RefSeq" id="WP_146291433.1">
    <property type="nucleotide sequence ID" value="NZ_SELH01000013.1"/>
</dbReference>
<gene>
    <name evidence="2" type="ORF">ETU09_01565</name>
</gene>
<sequence>MARIFYSYFAILLFLVFSCRSSSNNPNTSEKKTFLLQQQLIKNKITEDIPYSIEVDYSKDSILINNIFNDEKIISYKLHSRNKEYYINNSFSNGKSYLFLKNQGPDSCYSLTLTKDNKLNDEYYSKSNEIDLCFSNLKQGNFSTTIRMNPYGSISHNEIFFYNKHYKFYKIALRLNNQIYWYLP</sequence>
<keyword evidence="3" id="KW-1185">Reference proteome</keyword>
<dbReference type="PROSITE" id="PS51257">
    <property type="entry name" value="PROKAR_LIPOPROTEIN"/>
    <property type="match status" value="1"/>
</dbReference>
<accession>A0A563DI44</accession>
<proteinExistence type="predicted"/>
<protein>
    <recommendedName>
        <fullName evidence="4">Lipoprotein</fullName>
    </recommendedName>
</protein>